<feature type="compositionally biased region" description="Basic and acidic residues" evidence="12">
    <location>
        <begin position="606"/>
        <end position="639"/>
    </location>
</feature>
<dbReference type="PANTHER" id="PTHR16036:SF2">
    <property type="entry name" value="TRNA ENDONUCLEASE ANKZF1"/>
    <property type="match status" value="1"/>
</dbReference>
<keyword evidence="3 11" id="KW-0963">Cytoplasm</keyword>
<evidence type="ECO:0000256" key="4">
    <source>
        <dbReference type="ARBA" id="ARBA00022722"/>
    </source>
</evidence>
<evidence type="ECO:0000256" key="9">
    <source>
        <dbReference type="ARBA" id="ARBA00023054"/>
    </source>
</evidence>
<feature type="compositionally biased region" description="Basic and acidic residues" evidence="12">
    <location>
        <begin position="551"/>
        <end position="593"/>
    </location>
</feature>
<protein>
    <recommendedName>
        <fullName evidence="13">VLRF1 domain-containing protein</fullName>
    </recommendedName>
</protein>
<dbReference type="GO" id="GO:0036503">
    <property type="term" value="P:ERAD pathway"/>
    <property type="evidence" value="ECO:0007669"/>
    <property type="project" value="TreeGrafter"/>
</dbReference>
<dbReference type="PROSITE" id="PS00028">
    <property type="entry name" value="ZINC_FINGER_C2H2_1"/>
    <property type="match status" value="1"/>
</dbReference>
<keyword evidence="6 11" id="KW-0255">Endonuclease</keyword>
<keyword evidence="15" id="KW-1185">Reference proteome</keyword>
<feature type="region of interest" description="Disordered" evidence="12">
    <location>
        <begin position="400"/>
        <end position="427"/>
    </location>
</feature>
<comment type="similarity">
    <text evidence="2 11">Belongs to the ANKZF1/VMS1 family.</text>
</comment>
<dbReference type="GO" id="GO:0016787">
    <property type="term" value="F:hydrolase activity"/>
    <property type="evidence" value="ECO:0007669"/>
    <property type="project" value="UniProtKB-KW"/>
</dbReference>
<keyword evidence="9" id="KW-0175">Coiled coil</keyword>
<evidence type="ECO:0000256" key="11">
    <source>
        <dbReference type="PROSITE-ProRule" id="PRU01389"/>
    </source>
</evidence>
<keyword evidence="4 11" id="KW-0540">Nuclease</keyword>
<dbReference type="PROSITE" id="PS52044">
    <property type="entry name" value="VLRF1"/>
    <property type="match status" value="1"/>
</dbReference>
<sequence length="645" mass="71663">MAKRPEETNPYTTRPLYIYDLPPELIETLTLHTTSAIGQISTEEQPEQGPVSRAVNEDGVSTSTACTLCKATFRDVSDQRQHVRSDFHKYNLKLQLKQLPPIDEATFVKKIGELDESISGSESSESEDEEENANPNDTTLSALLKRQARIAHQDEEGGQVPLKKRGPGNAPMYWLTSPKLPEGIGLGVYRAILSNDEQESAHKNLLDILKKKQIQPVHAKQSSQNQITTSKSFSDPHFFLCMIGGGHFAAAIIGLAPEIRKGPGGVEERHAVVKAHKTFHRYTTRRKQGGSQSANDNAKGNAHSVGSSIRRANEAALEMDIRNLLSEWKGMIDSAELVFIRATGSQNRRILFGPYDGQVLTSRDKRLRSFPFSTKRATQNELIRAFQELTRAKVDKLIEEEPEKTTEQPKVQKPKPQPAKPTPEQEEALLHTSQLQNLIRRSKAPGVLLYLKKNNLSANYPFYPPDQGTNHHAPTPLHLAASQNAAAVVTALLTKADADPTIKNADGKVPYDIAGDSRTHDAFRVARHTLGEKAHDWSAAHVPTPLTPEEAEAKSKREASEANTAEAERRKADLERIKQEEEDRKLGKIEKKAGTGKALGAVPDKSWTEKNEEDLRGLTPEMRQRLERERRARAAEARMKALSGK</sequence>
<evidence type="ECO:0000256" key="5">
    <source>
        <dbReference type="ARBA" id="ARBA00022737"/>
    </source>
</evidence>
<dbReference type="EMBL" id="JAKLMC020000010">
    <property type="protein sequence ID" value="KAK5953746.1"/>
    <property type="molecule type" value="Genomic_DNA"/>
</dbReference>
<accession>A0AAN8EU49</accession>
<comment type="subcellular location">
    <subcellularLocation>
        <location evidence="1">Cytoplasm</location>
    </subcellularLocation>
</comment>
<dbReference type="Pfam" id="PF18826">
    <property type="entry name" value="bVLRF1"/>
    <property type="match status" value="1"/>
</dbReference>
<comment type="domain">
    <text evidence="11">The VLRF1 domain mediates binding to the 60S ribosomal subunit.</text>
</comment>
<feature type="region of interest" description="Disordered" evidence="12">
    <location>
        <begin position="534"/>
        <end position="645"/>
    </location>
</feature>
<dbReference type="GO" id="GO:0004519">
    <property type="term" value="F:endonuclease activity"/>
    <property type="evidence" value="ECO:0007669"/>
    <property type="project" value="UniProtKB-KW"/>
</dbReference>
<evidence type="ECO:0000259" key="13">
    <source>
        <dbReference type="PROSITE" id="PS52044"/>
    </source>
</evidence>
<dbReference type="PANTHER" id="PTHR16036">
    <property type="entry name" value="ANKYRIN REPEAT AND ZINC FINGER DOMAIN-CONTAINING PROTEIN 1"/>
    <property type="match status" value="1"/>
</dbReference>
<keyword evidence="7 11" id="KW-0378">Hydrolase</keyword>
<dbReference type="Pfam" id="PF13857">
    <property type="entry name" value="Ank_5"/>
    <property type="match status" value="1"/>
</dbReference>
<proteinExistence type="inferred from homology"/>
<dbReference type="InterPro" id="IPR036770">
    <property type="entry name" value="Ankyrin_rpt-contain_sf"/>
</dbReference>
<evidence type="ECO:0000256" key="1">
    <source>
        <dbReference type="ARBA" id="ARBA00004496"/>
    </source>
</evidence>
<feature type="repeat" description="ANK" evidence="10">
    <location>
        <begin position="472"/>
        <end position="505"/>
    </location>
</feature>
<evidence type="ECO:0000256" key="8">
    <source>
        <dbReference type="ARBA" id="ARBA00023043"/>
    </source>
</evidence>
<keyword evidence="8 10" id="KW-0040">ANK repeat</keyword>
<evidence type="ECO:0000256" key="7">
    <source>
        <dbReference type="ARBA" id="ARBA00022801"/>
    </source>
</evidence>
<dbReference type="InterPro" id="IPR047139">
    <property type="entry name" value="ANKZ1/VMS1"/>
</dbReference>
<reference evidence="14 15" key="1">
    <citation type="submission" date="2022-12" db="EMBL/GenBank/DDBJ databases">
        <title>Genomic features and morphological characterization of a novel Knufia sp. strain isolated from spacecraft assembly facility.</title>
        <authorList>
            <person name="Teixeira M."/>
            <person name="Chander A.M."/>
            <person name="Stajich J.E."/>
            <person name="Venkateswaran K."/>
        </authorList>
    </citation>
    <scope>NUCLEOTIDE SEQUENCE [LARGE SCALE GENOMIC DNA]</scope>
    <source>
        <strain evidence="14 15">FJI-L2-BK-P2</strain>
    </source>
</reference>
<dbReference type="Gene3D" id="1.25.40.20">
    <property type="entry name" value="Ankyrin repeat-containing domain"/>
    <property type="match status" value="1"/>
</dbReference>
<evidence type="ECO:0000256" key="2">
    <source>
        <dbReference type="ARBA" id="ARBA00009262"/>
    </source>
</evidence>
<feature type="region of interest" description="Disordered" evidence="12">
    <location>
        <begin position="116"/>
        <end position="137"/>
    </location>
</feature>
<feature type="domain" description="VLRF1" evidence="13">
    <location>
        <begin position="234"/>
        <end position="392"/>
    </location>
</feature>
<dbReference type="InterPro" id="IPR002110">
    <property type="entry name" value="Ankyrin_rpt"/>
</dbReference>
<feature type="compositionally biased region" description="Polar residues" evidence="12">
    <location>
        <begin position="289"/>
        <end position="298"/>
    </location>
</feature>
<feature type="active site" evidence="11">
    <location>
        <position position="292"/>
    </location>
</feature>
<evidence type="ECO:0000313" key="14">
    <source>
        <dbReference type="EMBL" id="KAK5953746.1"/>
    </source>
</evidence>
<name>A0AAN8EU49_9EURO</name>
<evidence type="ECO:0000256" key="10">
    <source>
        <dbReference type="PROSITE-ProRule" id="PRU00023"/>
    </source>
</evidence>
<evidence type="ECO:0000313" key="15">
    <source>
        <dbReference type="Proteomes" id="UP001316803"/>
    </source>
</evidence>
<evidence type="ECO:0000256" key="6">
    <source>
        <dbReference type="ARBA" id="ARBA00022759"/>
    </source>
</evidence>
<evidence type="ECO:0000256" key="3">
    <source>
        <dbReference type="ARBA" id="ARBA00022490"/>
    </source>
</evidence>
<dbReference type="SUPFAM" id="SSF57667">
    <property type="entry name" value="beta-beta-alpha zinc fingers"/>
    <property type="match status" value="1"/>
</dbReference>
<evidence type="ECO:0000256" key="12">
    <source>
        <dbReference type="SAM" id="MobiDB-lite"/>
    </source>
</evidence>
<dbReference type="Proteomes" id="UP001316803">
    <property type="component" value="Unassembled WGS sequence"/>
</dbReference>
<dbReference type="PROSITE" id="PS50088">
    <property type="entry name" value="ANK_REPEAT"/>
    <property type="match status" value="1"/>
</dbReference>
<comment type="caution">
    <text evidence="14">The sequence shown here is derived from an EMBL/GenBank/DDBJ whole genome shotgun (WGS) entry which is preliminary data.</text>
</comment>
<keyword evidence="5" id="KW-0677">Repeat</keyword>
<dbReference type="InterPro" id="IPR013087">
    <property type="entry name" value="Znf_C2H2_type"/>
</dbReference>
<dbReference type="SUPFAM" id="SSF48403">
    <property type="entry name" value="Ankyrin repeat"/>
    <property type="match status" value="1"/>
</dbReference>
<dbReference type="InterPro" id="IPR041175">
    <property type="entry name" value="VLRF1/Vms1"/>
</dbReference>
<gene>
    <name evidence="14" type="ORF">OHC33_005015</name>
</gene>
<feature type="region of interest" description="Disordered" evidence="12">
    <location>
        <begin position="281"/>
        <end position="307"/>
    </location>
</feature>
<dbReference type="GO" id="GO:0005737">
    <property type="term" value="C:cytoplasm"/>
    <property type="evidence" value="ECO:0007669"/>
    <property type="project" value="UniProtKB-SubCell"/>
</dbReference>
<organism evidence="14 15">
    <name type="scientific">Knufia fluminis</name>
    <dbReference type="NCBI Taxonomy" id="191047"/>
    <lineage>
        <taxon>Eukaryota</taxon>
        <taxon>Fungi</taxon>
        <taxon>Dikarya</taxon>
        <taxon>Ascomycota</taxon>
        <taxon>Pezizomycotina</taxon>
        <taxon>Eurotiomycetes</taxon>
        <taxon>Chaetothyriomycetidae</taxon>
        <taxon>Chaetothyriales</taxon>
        <taxon>Trichomeriaceae</taxon>
        <taxon>Knufia</taxon>
    </lineage>
</organism>
<dbReference type="AlphaFoldDB" id="A0AAN8EU49"/>
<dbReference type="InterPro" id="IPR036236">
    <property type="entry name" value="Znf_C2H2_sf"/>
</dbReference>